<dbReference type="EMBL" id="MCFA01000136">
    <property type="protein sequence ID" value="ORY04371.1"/>
    <property type="molecule type" value="Genomic_DNA"/>
</dbReference>
<proteinExistence type="predicted"/>
<reference evidence="2 3" key="1">
    <citation type="submission" date="2016-07" db="EMBL/GenBank/DDBJ databases">
        <title>Pervasive Adenine N6-methylation of Active Genes in Fungi.</title>
        <authorList>
            <consortium name="DOE Joint Genome Institute"/>
            <person name="Mondo S.J."/>
            <person name="Dannebaum R.O."/>
            <person name="Kuo R.C."/>
            <person name="Labutti K."/>
            <person name="Haridas S."/>
            <person name="Kuo A."/>
            <person name="Salamov A."/>
            <person name="Ahrendt S.R."/>
            <person name="Lipzen A."/>
            <person name="Sullivan W."/>
            <person name="Andreopoulos W.B."/>
            <person name="Clum A."/>
            <person name="Lindquist E."/>
            <person name="Daum C."/>
            <person name="Ramamoorthy G.K."/>
            <person name="Gryganskyi A."/>
            <person name="Culley D."/>
            <person name="Magnuson J.K."/>
            <person name="James T.Y."/>
            <person name="O'Malley M.A."/>
            <person name="Stajich J.E."/>
            <person name="Spatafora J.W."/>
            <person name="Visel A."/>
            <person name="Grigoriev I.V."/>
        </authorList>
    </citation>
    <scope>NUCLEOTIDE SEQUENCE [LARGE SCALE GENOMIC DNA]</scope>
    <source>
        <strain evidence="2 3">CBS 115471</strain>
    </source>
</reference>
<dbReference type="Proteomes" id="UP000193144">
    <property type="component" value="Unassembled WGS sequence"/>
</dbReference>
<accession>A0A1Y1Z260</accession>
<organism evidence="2 3">
    <name type="scientific">Clohesyomyces aquaticus</name>
    <dbReference type="NCBI Taxonomy" id="1231657"/>
    <lineage>
        <taxon>Eukaryota</taxon>
        <taxon>Fungi</taxon>
        <taxon>Dikarya</taxon>
        <taxon>Ascomycota</taxon>
        <taxon>Pezizomycotina</taxon>
        <taxon>Dothideomycetes</taxon>
        <taxon>Pleosporomycetidae</taxon>
        <taxon>Pleosporales</taxon>
        <taxon>Lindgomycetaceae</taxon>
        <taxon>Clohesyomyces</taxon>
    </lineage>
</organism>
<evidence type="ECO:0000313" key="3">
    <source>
        <dbReference type="Proteomes" id="UP000193144"/>
    </source>
</evidence>
<protein>
    <recommendedName>
        <fullName evidence="4">P-loop containing nucleoside triphosphate hydrolase protein</fullName>
    </recommendedName>
</protein>
<keyword evidence="3" id="KW-1185">Reference proteome</keyword>
<evidence type="ECO:0000313" key="2">
    <source>
        <dbReference type="EMBL" id="ORY04371.1"/>
    </source>
</evidence>
<sequence length="835" mass="92769">MMPPTQVIAVWGAQGAGKSSFIAEVSGQAGSLVQPWLRETVCNLNGRRVILAEIPSLDDAEHERSAAKVVHHLAEWIEDFPSNGRHLSGFIFLHDITGNRYSGSDRRYLRILQNLCGEDGLRNVLFVTTKWFNTHGNIAQDSFGVYSQRLHQLTNVFWGNFVRDGARVSKWDHPQMARSIVENCCPFIEGAVTGLQKELLVEGKQLRDTAVGLFLLEELAAQESSYADLQLEKDIASHWSQLQSMREDRKLLSIEEDRKLLSIKEDRKLLMMAREEVSTGQHARSQPEQTSLLKTNLTAGKSSQEPSLHTSDLSTVLENYGWIQVENSRQDASTHFSLETQHAKPPLSQAIVDTLPDFLHDTLELHDTFGCDKVWTCTPLADTPIEKIPLTIGGYPVVIPVEYQYPPMALTLPPPDPHPLFIDSSKIISEDIVNDIFKTYDIVLGFYILINGMLQVIVPDDFDYEYALSHRPNSFGGLRVSYIPQSFISTADRSSNVMIAPSQPETNIQPGSASSSSTPPQSIRSSNVASKRAQKSECSLRLDFGSTVEAHVERSKSAESFRGKIGLMTKYDNHFYLVVSSHVLTNALIAAKSEAFPGPEWTKAVSLVKPSGASKVHIGNICETFDPDANKFPHGFQHDVSLVEVAGNSQLVSNIKSPVPTTWLDQAGWRRIQLTSQSLYLLDNPKIESKSIAMLTHRYQMVGQAWFKTDSEAAKRTIFRFPFHSSTPSASTEDYVSFVSNSVLYRIDPDFLPTGAHSGTAVCIHEDNRQNGGGNAGTLHEAKVAGFSSWAQPGRGPQRLDIDPQKLYQRLEERGLAFYGALQVPEGLRAHEVVS</sequence>
<gene>
    <name evidence="2" type="ORF">BCR34DRAFT_572744</name>
</gene>
<evidence type="ECO:0000256" key="1">
    <source>
        <dbReference type="SAM" id="MobiDB-lite"/>
    </source>
</evidence>
<dbReference type="Gene3D" id="3.40.50.300">
    <property type="entry name" value="P-loop containing nucleotide triphosphate hydrolases"/>
    <property type="match status" value="1"/>
</dbReference>
<dbReference type="STRING" id="1231657.A0A1Y1Z260"/>
<dbReference type="SUPFAM" id="SSF52540">
    <property type="entry name" value="P-loop containing nucleoside triphosphate hydrolases"/>
    <property type="match status" value="1"/>
</dbReference>
<feature type="region of interest" description="Disordered" evidence="1">
    <location>
        <begin position="501"/>
        <end position="534"/>
    </location>
</feature>
<dbReference type="AlphaFoldDB" id="A0A1Y1Z260"/>
<comment type="caution">
    <text evidence="2">The sequence shown here is derived from an EMBL/GenBank/DDBJ whole genome shotgun (WGS) entry which is preliminary data.</text>
</comment>
<feature type="compositionally biased region" description="Low complexity" evidence="1">
    <location>
        <begin position="510"/>
        <end position="526"/>
    </location>
</feature>
<name>A0A1Y1Z260_9PLEO</name>
<evidence type="ECO:0008006" key="4">
    <source>
        <dbReference type="Google" id="ProtNLM"/>
    </source>
</evidence>
<dbReference type="OrthoDB" id="3794731at2759"/>
<dbReference type="InterPro" id="IPR027417">
    <property type="entry name" value="P-loop_NTPase"/>
</dbReference>